<evidence type="ECO:0000256" key="4">
    <source>
        <dbReference type="ARBA" id="ARBA00023136"/>
    </source>
</evidence>
<gene>
    <name evidence="6" type="ORF">EDEG_01963</name>
</gene>
<dbReference type="AlphaFoldDB" id="J8ZVS5"/>
<dbReference type="EMBL" id="AFBI03000031">
    <property type="protein sequence ID" value="EJW03768.1"/>
    <property type="molecule type" value="Genomic_DNA"/>
</dbReference>
<feature type="transmembrane region" description="Helical" evidence="5">
    <location>
        <begin position="186"/>
        <end position="204"/>
    </location>
</feature>
<comment type="caution">
    <text evidence="6">The sequence shown here is derived from an EMBL/GenBank/DDBJ whole genome shotgun (WGS) entry which is preliminary data.</text>
</comment>
<comment type="subcellular location">
    <subcellularLocation>
        <location evidence="5">Endoplasmic reticulum membrane</location>
        <topology evidence="5">Multi-pass membrane protein</topology>
    </subcellularLocation>
    <subcellularLocation>
        <location evidence="1">Membrane</location>
        <topology evidence="1">Multi-pass membrane protein</topology>
    </subcellularLocation>
</comment>
<keyword evidence="2 5" id="KW-0812">Transmembrane</keyword>
<name>J8ZVS5_EDHAE</name>
<accession>J8ZVS5</accession>
<evidence type="ECO:0000256" key="1">
    <source>
        <dbReference type="ARBA" id="ARBA00004141"/>
    </source>
</evidence>
<feature type="transmembrane region" description="Helical" evidence="5">
    <location>
        <begin position="116"/>
        <end position="140"/>
    </location>
</feature>
<dbReference type="GO" id="GO:0005789">
    <property type="term" value="C:endoplasmic reticulum membrane"/>
    <property type="evidence" value="ECO:0007669"/>
    <property type="project" value="UniProtKB-SubCell"/>
</dbReference>
<dbReference type="InterPro" id="IPR035952">
    <property type="entry name" value="Rhomboid-like_sf"/>
</dbReference>
<organism evidence="6 7">
    <name type="scientific">Edhazardia aedis (strain USNM 41457)</name>
    <name type="common">Microsporidian parasite</name>
    <dbReference type="NCBI Taxonomy" id="1003232"/>
    <lineage>
        <taxon>Eukaryota</taxon>
        <taxon>Fungi</taxon>
        <taxon>Fungi incertae sedis</taxon>
        <taxon>Microsporidia</taxon>
        <taxon>Edhazardia</taxon>
    </lineage>
</organism>
<evidence type="ECO:0000256" key="3">
    <source>
        <dbReference type="ARBA" id="ARBA00022989"/>
    </source>
</evidence>
<dbReference type="InParanoid" id="J8ZVS5"/>
<protein>
    <recommendedName>
        <fullName evidence="5">Derlin</fullName>
    </recommendedName>
</protein>
<comment type="similarity">
    <text evidence="5">Belongs to the derlin family.</text>
</comment>
<keyword evidence="5" id="KW-0256">Endoplasmic reticulum</keyword>
<proteinExistence type="inferred from homology"/>
<reference evidence="7" key="2">
    <citation type="submission" date="2015-07" db="EMBL/GenBank/DDBJ databases">
        <title>Contrasting host-pathogen interactions and genome evolution in two generalist and specialist microsporidian pathogens of mosquitoes.</title>
        <authorList>
            <consortium name="The Broad Institute Genomics Platform"/>
            <consortium name="The Broad Institute Genome Sequencing Center for Infectious Disease"/>
            <person name="Cuomo C.A."/>
            <person name="Sanscrainte N.D."/>
            <person name="Goldberg J.M."/>
            <person name="Heiman D."/>
            <person name="Young S."/>
            <person name="Zeng Q."/>
            <person name="Becnel J.J."/>
            <person name="Birren B.W."/>
        </authorList>
    </citation>
    <scope>NUCLEOTIDE SEQUENCE [LARGE SCALE GENOMIC DNA]</scope>
    <source>
        <strain evidence="7">USNM 41457</strain>
    </source>
</reference>
<evidence type="ECO:0000313" key="6">
    <source>
        <dbReference type="EMBL" id="EJW03768.1"/>
    </source>
</evidence>
<dbReference type="VEuPathDB" id="MicrosporidiaDB:EDEG_01963"/>
<keyword evidence="7" id="KW-1185">Reference proteome</keyword>
<feature type="transmembrane region" description="Helical" evidence="5">
    <location>
        <begin position="33"/>
        <end position="52"/>
    </location>
</feature>
<dbReference type="Proteomes" id="UP000003163">
    <property type="component" value="Unassembled WGS sequence"/>
</dbReference>
<dbReference type="SUPFAM" id="SSF144091">
    <property type="entry name" value="Rhomboid-like"/>
    <property type="match status" value="1"/>
</dbReference>
<keyword evidence="4 5" id="KW-0472">Membrane</keyword>
<evidence type="ECO:0000256" key="2">
    <source>
        <dbReference type="ARBA" id="ARBA00022692"/>
    </source>
</evidence>
<dbReference type="OMA" id="INTFSEC"/>
<sequence>MKKVAISLIYTNIPNNFNTLFKKMDTYNQIPPATRTIITASVALPLIGFIMPNLSRYLYFSIYDLKRLKIHQLLTGIFIQQLDLNLFFRILSRYLVLMQLENNSFTLPGLKIAEELIFYTSTFAIPLFISNLFFRMFTFAPLLNTSYVTLQCFVFPKDYEVMFYGIKMNMLQFLVAYLVFEFLVSRGSFEFLVGFLYGLLYYFLRTKIKASHRYILICKGKLLNFCFFAKYKIESLLRQRRGRRLCDYNKRTKKND</sequence>
<evidence type="ECO:0000256" key="5">
    <source>
        <dbReference type="RuleBase" id="RU363059"/>
    </source>
</evidence>
<dbReference type="Pfam" id="PF04511">
    <property type="entry name" value="DER1"/>
    <property type="match status" value="1"/>
</dbReference>
<evidence type="ECO:0000313" key="7">
    <source>
        <dbReference type="Proteomes" id="UP000003163"/>
    </source>
</evidence>
<reference evidence="6 7" key="1">
    <citation type="submission" date="2011-08" db="EMBL/GenBank/DDBJ databases">
        <authorList>
            <person name="Liu Z.J."/>
            <person name="Shi F.L."/>
            <person name="Lu J.Q."/>
            <person name="Li M."/>
            <person name="Wang Z.L."/>
        </authorList>
    </citation>
    <scope>NUCLEOTIDE SEQUENCE [LARGE SCALE GENOMIC DNA]</scope>
    <source>
        <strain evidence="6 7">USNM 41457</strain>
    </source>
</reference>
<keyword evidence="3 5" id="KW-1133">Transmembrane helix</keyword>
<dbReference type="InterPro" id="IPR007599">
    <property type="entry name" value="DER1"/>
</dbReference>
<dbReference type="HOGENOM" id="CLU_1085971_0_0_1"/>
<comment type="caution">
    <text evidence="5">Lacks conserved residue(s) required for the propagation of feature annotation.</text>
</comment>
<comment type="function">
    <text evidence="5">May be involved in the degradation of misfolded endoplasmic reticulum (ER) luminal proteins.</text>
</comment>